<dbReference type="InterPro" id="IPR053903">
    <property type="entry name" value="CATSPERB_head"/>
</dbReference>
<evidence type="ECO:0000256" key="1">
    <source>
        <dbReference type="SAM" id="Phobius"/>
    </source>
</evidence>
<evidence type="ECO:0000259" key="2">
    <source>
        <dbReference type="Pfam" id="PF15149"/>
    </source>
</evidence>
<dbReference type="Pfam" id="PF21548">
    <property type="entry name" value="CATSPERB_2nd"/>
    <property type="match status" value="1"/>
</dbReference>
<keyword evidence="1" id="KW-0812">Transmembrane</keyword>
<sequence length="1183" mass="135593">MKYKQTVKWTMGLCTSPMGTRHGGLGRGFALCFLSKDYASKLVGEKSTRPPAKVTKAMLQDMTLLMGKFFLYAAILLWTMPDLLSGITYNNKGDHTSLFSCYSPGHLEGNDTIKLFLTSGDLVVHCYFLTRDRPSEIRQHLIKLFTSRGLAPTFKIMNSTYSGVFHFNLSMNIQEDAWFIIIPRETITFNTDIAPIEQWFVSISLQEGLTTYITEGTLLDLVREPILQWQLGEPISHSQFIKMIPHVKKIKIAKCPCANDVVILGIVCDHTYEGVYLGLTYSGFWDDNGTSWYNLTENICSALSEDCLDFSFVDVVLTNHHLILLTSLGLFISEDLRYPKKSLIKFSRANFCGFEREDYERAKLWYQERCLANREQFEDDFIAITFDKNKTLSQTSTCFYGLDPFIFWRPCLPKVTKKRKIVGHRIISFLIDSEQKTGIYLLKAQDKISVAVRALHNSIPQVQVKFPSFKFPNSFSLPLGMVFHPRSHFLYVYGNQVWLSTDGGNSFVVLGYMSDDPIQRTYHSFYSADIIFLSVSSTIHLSKAGLRTYTQYGKIKTTTFEIYYDHVGIGILVTLKSNTYNGVNKEPLLSTSALTSMDGNVALNTSLAPQYLTATEIIFFAYEPIGAAGKYDMDLRFSHIHLGKQLRSNSAGFAHIMKIMKHDHLVGFPTSAFTEVLKPFKIELPIDSPCLWSFIVIEKDHDPFYRIKLQLNDLGNMFLFRRSDILKTIVIPGYSSFLLIKLPDYKTALALATMPTRVPLNKTFKSNEWFIYDFSMHYDSTWSISPTICNHWIQHDDIQTSKSIVKYMDLGASYTFKIKIIPRISKGAQLFQMPHVEVFAGRPNLMEIKSLGYWDDTDSYIIEITTINRYLRQGMTSISFVVWQASTFCYTTTIILTLKSSCSYIKTMYLIPNQKISMSDWETGIHKNQYGFNMIKTLPENYRPPSQLGIAIPLTDNFYNADPSKPKPRNLFPESKVTGKYKQCLNKSSRADCNCSIVEKFSYSTDFSDCREKVPRYKFPVSQYPISLNILSEDHKELKMEPPFLVTVTEVNQRGNWKIKQHVPETMMKLKKYVENKIFLPVYNPKNLNLSITGSELFHFRVVVIPGVTFCNFYDEFQIYVDDVPLPFPGRILIATTTAVLLGGIIYLAFILEIYNVQVWKPFKNMIRKKKGSIQPIRIVSED</sequence>
<feature type="domain" description="CATSPERB head" evidence="5">
    <location>
        <begin position="607"/>
        <end position="785"/>
    </location>
</feature>
<dbReference type="PANTHER" id="PTHR14705">
    <property type="entry name" value="CATION CHANNEL SPERM-ASSOCIATED PROTEIN SUBUNIT BETA"/>
    <property type="match status" value="1"/>
</dbReference>
<dbReference type="OrthoDB" id="2159869at2759"/>
<evidence type="ECO:0000259" key="4">
    <source>
        <dbReference type="Pfam" id="PF21548"/>
    </source>
</evidence>
<dbReference type="InParanoid" id="A0A7N4NMD7"/>
<evidence type="ECO:0000259" key="3">
    <source>
        <dbReference type="Pfam" id="PF21541"/>
    </source>
</evidence>
<dbReference type="InterPro" id="IPR048789">
    <property type="entry name" value="CATSPERB_C"/>
</dbReference>
<evidence type="ECO:0000313" key="8">
    <source>
        <dbReference type="Proteomes" id="UP000007648"/>
    </source>
</evidence>
<keyword evidence="1" id="KW-0472">Membrane</keyword>
<keyword evidence="8" id="KW-1185">Reference proteome</keyword>
<feature type="transmembrane region" description="Helical" evidence="1">
    <location>
        <begin position="1132"/>
        <end position="1155"/>
    </location>
</feature>
<organism evidence="7 8">
    <name type="scientific">Sarcophilus harrisii</name>
    <name type="common">Tasmanian devil</name>
    <name type="synonym">Sarcophilus laniarius</name>
    <dbReference type="NCBI Taxonomy" id="9305"/>
    <lineage>
        <taxon>Eukaryota</taxon>
        <taxon>Metazoa</taxon>
        <taxon>Chordata</taxon>
        <taxon>Craniata</taxon>
        <taxon>Vertebrata</taxon>
        <taxon>Euteleostomi</taxon>
        <taxon>Mammalia</taxon>
        <taxon>Metatheria</taxon>
        <taxon>Dasyuromorphia</taxon>
        <taxon>Dasyuridae</taxon>
        <taxon>Sarcophilus</taxon>
    </lineage>
</organism>
<reference evidence="7" key="2">
    <citation type="submission" date="2025-08" db="UniProtKB">
        <authorList>
            <consortium name="Ensembl"/>
        </authorList>
    </citation>
    <scope>IDENTIFICATION</scope>
</reference>
<dbReference type="Pfam" id="PF22831">
    <property type="entry name" value="CATSPERB_Ig-like"/>
    <property type="match status" value="1"/>
</dbReference>
<accession>A0A7N4NMD7</accession>
<dbReference type="InterPro" id="IPR048788">
    <property type="entry name" value="CATSPERB_2nd"/>
</dbReference>
<evidence type="ECO:0000259" key="5">
    <source>
        <dbReference type="Pfam" id="PF22830"/>
    </source>
</evidence>
<reference evidence="7 8" key="1">
    <citation type="journal article" date="2011" name="Proc. Natl. Acad. Sci. U.S.A.">
        <title>Genetic diversity and population structure of the endangered marsupial Sarcophilus harrisii (Tasmanian devil).</title>
        <authorList>
            <person name="Miller W."/>
            <person name="Hayes V.M."/>
            <person name="Ratan A."/>
            <person name="Petersen D.C."/>
            <person name="Wittekindt N.E."/>
            <person name="Miller J."/>
            <person name="Walenz B."/>
            <person name="Knight J."/>
            <person name="Qi J."/>
            <person name="Zhao F."/>
            <person name="Wang Q."/>
            <person name="Bedoya-Reina O.C."/>
            <person name="Katiyar N."/>
            <person name="Tomsho L.P."/>
            <person name="Kasson L.M."/>
            <person name="Hardie R.A."/>
            <person name="Woodbridge P."/>
            <person name="Tindall E.A."/>
            <person name="Bertelsen M.F."/>
            <person name="Dixon D."/>
            <person name="Pyecroft S."/>
            <person name="Helgen K.M."/>
            <person name="Lesk A.M."/>
            <person name="Pringle T.H."/>
            <person name="Patterson N."/>
            <person name="Zhang Y."/>
            <person name="Kreiss A."/>
            <person name="Woods G.M."/>
            <person name="Jones M.E."/>
            <person name="Schuster S.C."/>
        </authorList>
    </citation>
    <scope>NUCLEOTIDE SEQUENCE [LARGE SCALE GENOMIC DNA]</scope>
</reference>
<feature type="transmembrane region" description="Helical" evidence="1">
    <location>
        <begin position="69"/>
        <end position="89"/>
    </location>
</feature>
<dbReference type="Pfam" id="PF15149">
    <property type="entry name" value="CATSPERB_C"/>
    <property type="match status" value="1"/>
</dbReference>
<dbReference type="GO" id="GO:0005929">
    <property type="term" value="C:cilium"/>
    <property type="evidence" value="ECO:0007669"/>
    <property type="project" value="TreeGrafter"/>
</dbReference>
<dbReference type="FunCoup" id="A0A7N4NMD7">
    <property type="interactions" value="10"/>
</dbReference>
<evidence type="ECO:0000259" key="6">
    <source>
        <dbReference type="Pfam" id="PF22831"/>
    </source>
</evidence>
<keyword evidence="1" id="KW-1133">Transmembrane helix</keyword>
<name>A0A7N4NMD7_SARHA</name>
<dbReference type="GeneID" id="100923565"/>
<dbReference type="GO" id="GO:0036128">
    <property type="term" value="C:CatSper complex"/>
    <property type="evidence" value="ECO:0007669"/>
    <property type="project" value="InterPro"/>
</dbReference>
<dbReference type="AlphaFoldDB" id="A0A7N4NMD7"/>
<protein>
    <submittedName>
        <fullName evidence="7">Cation channel sperm associated auxiliary subunit beta</fullName>
    </submittedName>
</protein>
<dbReference type="InterPro" id="IPR028748">
    <property type="entry name" value="CATSPERB"/>
</dbReference>
<evidence type="ECO:0000313" key="7">
    <source>
        <dbReference type="Ensembl" id="ENSSHAP00000024446.1"/>
    </source>
</evidence>
<gene>
    <name evidence="7" type="primary">CATSPERB</name>
</gene>
<dbReference type="InterPro" id="IPR048786">
    <property type="entry name" value="CATSPERB_N"/>
</dbReference>
<feature type="domain" description="CATSPERB Ig-like" evidence="6">
    <location>
        <begin position="793"/>
        <end position="900"/>
    </location>
</feature>
<feature type="domain" description="Cation channel sperm-associated protein subunit beta C-terminal" evidence="2">
    <location>
        <begin position="902"/>
        <end position="1160"/>
    </location>
</feature>
<dbReference type="RefSeq" id="XP_031808143.1">
    <property type="nucleotide sequence ID" value="XM_031952283.1"/>
</dbReference>
<dbReference type="Ensembl" id="ENSSHAT00000037065.1">
    <property type="protein sequence ID" value="ENSSHAP00000024446.1"/>
    <property type="gene ID" value="ENSSHAG00000003512.2"/>
</dbReference>
<dbReference type="PANTHER" id="PTHR14705:SF0">
    <property type="entry name" value="CATION CHANNEL SPERM-ASSOCIATED AUXILIARY SUBUNIT BETA"/>
    <property type="match status" value="1"/>
</dbReference>
<proteinExistence type="predicted"/>
<reference evidence="7" key="3">
    <citation type="submission" date="2025-09" db="UniProtKB">
        <authorList>
            <consortium name="Ensembl"/>
        </authorList>
    </citation>
    <scope>IDENTIFICATION</scope>
</reference>
<dbReference type="InterPro" id="IPR053904">
    <property type="entry name" value="CATSPERB_Ig-like"/>
</dbReference>
<dbReference type="GeneTree" id="ENSGT00390000008198"/>
<feature type="domain" description="Cation channel sperm-associated auxiliary subunit beta 2nd" evidence="4">
    <location>
        <begin position="235"/>
        <end position="569"/>
    </location>
</feature>
<dbReference type="Pfam" id="PF21541">
    <property type="entry name" value="CATSPERB_1st"/>
    <property type="match status" value="1"/>
</dbReference>
<feature type="domain" description="Cation channel sperm-associated auxiliary subunit beta N-terminal" evidence="3">
    <location>
        <begin position="99"/>
        <end position="220"/>
    </location>
</feature>
<dbReference type="Pfam" id="PF22830">
    <property type="entry name" value="CATSPERB_head"/>
    <property type="match status" value="1"/>
</dbReference>
<dbReference type="Proteomes" id="UP000007648">
    <property type="component" value="Unassembled WGS sequence"/>
</dbReference>